<dbReference type="FunFam" id="3.30.710.10:FF:000136">
    <property type="entry name" value="BTB-POZ and math domain 1"/>
    <property type="match status" value="1"/>
</dbReference>
<gene>
    <name evidence="5" type="ORF">LUZ63_016290</name>
</gene>
<comment type="caution">
    <text evidence="5">The sequence shown here is derived from an EMBL/GenBank/DDBJ whole genome shotgun (WGS) entry which is preliminary data.</text>
</comment>
<evidence type="ECO:0000313" key="5">
    <source>
        <dbReference type="EMBL" id="KAJ1684900.1"/>
    </source>
</evidence>
<dbReference type="InterPro" id="IPR045005">
    <property type="entry name" value="BPM1-6"/>
</dbReference>
<evidence type="ECO:0000256" key="2">
    <source>
        <dbReference type="ARBA" id="ARBA00004906"/>
    </source>
</evidence>
<dbReference type="SUPFAM" id="SSF54695">
    <property type="entry name" value="POZ domain"/>
    <property type="match status" value="1"/>
</dbReference>
<dbReference type="InterPro" id="IPR056423">
    <property type="entry name" value="BACK_BPM_SPOP"/>
</dbReference>
<name>A0A9Q0C069_9POAL</name>
<comment type="pathway">
    <text evidence="2">Protein modification; protein ubiquitination.</text>
</comment>
<dbReference type="Pfam" id="PF24570">
    <property type="entry name" value="BACK_BPM_SPOP"/>
    <property type="match status" value="1"/>
</dbReference>
<dbReference type="InterPro" id="IPR008974">
    <property type="entry name" value="TRAF-like"/>
</dbReference>
<dbReference type="PANTHER" id="PTHR26379">
    <property type="entry name" value="BTB/POZ AND MATH DOMAIN-CONTAINING PROTEIN 1"/>
    <property type="match status" value="1"/>
</dbReference>
<feature type="domain" description="BTB" evidence="4">
    <location>
        <begin position="97"/>
        <end position="164"/>
    </location>
</feature>
<dbReference type="PROSITE" id="PS50097">
    <property type="entry name" value="BTB"/>
    <property type="match status" value="1"/>
</dbReference>
<dbReference type="GO" id="GO:0016567">
    <property type="term" value="P:protein ubiquitination"/>
    <property type="evidence" value="ECO:0007669"/>
    <property type="project" value="InterPro"/>
</dbReference>
<comment type="similarity">
    <text evidence="3">Belongs to the Tdpoz family.</text>
</comment>
<dbReference type="GO" id="GO:0071472">
    <property type="term" value="P:cellular response to salt stress"/>
    <property type="evidence" value="ECO:0007669"/>
    <property type="project" value="UniProtKB-ARBA"/>
</dbReference>
<dbReference type="Pfam" id="PF00651">
    <property type="entry name" value="BTB"/>
    <property type="match status" value="1"/>
</dbReference>
<organism evidence="5 6">
    <name type="scientific">Rhynchospora breviuscula</name>
    <dbReference type="NCBI Taxonomy" id="2022672"/>
    <lineage>
        <taxon>Eukaryota</taxon>
        <taxon>Viridiplantae</taxon>
        <taxon>Streptophyta</taxon>
        <taxon>Embryophyta</taxon>
        <taxon>Tracheophyta</taxon>
        <taxon>Spermatophyta</taxon>
        <taxon>Magnoliopsida</taxon>
        <taxon>Liliopsida</taxon>
        <taxon>Poales</taxon>
        <taxon>Cyperaceae</taxon>
        <taxon>Cyperoideae</taxon>
        <taxon>Rhynchosporeae</taxon>
        <taxon>Rhynchospora</taxon>
    </lineage>
</organism>
<evidence type="ECO:0000313" key="6">
    <source>
        <dbReference type="Proteomes" id="UP001151287"/>
    </source>
</evidence>
<evidence type="ECO:0000259" key="4">
    <source>
        <dbReference type="PROSITE" id="PS50097"/>
    </source>
</evidence>
<dbReference type="Gene3D" id="2.60.210.10">
    <property type="entry name" value="Apoptosis, Tumor Necrosis Factor Receptor Associated Protein 2, Chain A"/>
    <property type="match status" value="1"/>
</dbReference>
<comment type="function">
    <text evidence="1">May act as a substrate-specific adapter of an E3 ubiquitin-protein ligase complex (CUL3-RBX1-BTB) which mediates the ubiquitination and subsequent proteasomal degradation of target proteins.</text>
</comment>
<dbReference type="Proteomes" id="UP001151287">
    <property type="component" value="Unassembled WGS sequence"/>
</dbReference>
<dbReference type="SMART" id="SM00225">
    <property type="entry name" value="BTB"/>
    <property type="match status" value="1"/>
</dbReference>
<sequence>MLQQNGVPFDNTFTTSVKIFKSNTDSCYFKSWGYPKFAKRCEFEASEYLKDDIFTIKCTVTVWKGTNLQTTTPYGIVVPPSNLNQHFVHLLEKEDDADVTFAVKGDKFKAHRCVLAARSAVFNAELFDCMKEKRRKTIAVEDIDAPVFKAMLYFIYSDSLPDFEENSDANVGEKKDVILMAQHLLVAADRYDLERLKLMCEDFLWKTLNVSTAVTLVSTLILAEQHNCNQLKAECLRFMRSPENFKTVALTDKFDALKTDFRSILKEM</sequence>
<dbReference type="InterPro" id="IPR011333">
    <property type="entry name" value="SKP1/BTB/POZ_sf"/>
</dbReference>
<dbReference type="Gene3D" id="3.30.710.10">
    <property type="entry name" value="Potassium Channel Kv1.1, Chain A"/>
    <property type="match status" value="1"/>
</dbReference>
<evidence type="ECO:0000256" key="1">
    <source>
        <dbReference type="ARBA" id="ARBA00002668"/>
    </source>
</evidence>
<proteinExistence type="inferred from homology"/>
<protein>
    <recommendedName>
        <fullName evidence="4">BTB domain-containing protein</fullName>
    </recommendedName>
</protein>
<accession>A0A9Q0C069</accession>
<dbReference type="CDD" id="cd00121">
    <property type="entry name" value="MATH"/>
    <property type="match status" value="1"/>
</dbReference>
<dbReference type="SUPFAM" id="SSF49599">
    <property type="entry name" value="TRAF domain-like"/>
    <property type="match status" value="1"/>
</dbReference>
<dbReference type="InterPro" id="IPR002083">
    <property type="entry name" value="MATH/TRAF_dom"/>
</dbReference>
<dbReference type="AlphaFoldDB" id="A0A9Q0C069"/>
<dbReference type="CDD" id="cd18280">
    <property type="entry name" value="BTB_POZ_BPM_plant"/>
    <property type="match status" value="1"/>
</dbReference>
<dbReference type="OrthoDB" id="6359816at2759"/>
<evidence type="ECO:0000256" key="3">
    <source>
        <dbReference type="ARBA" id="ARBA00010846"/>
    </source>
</evidence>
<dbReference type="InterPro" id="IPR000210">
    <property type="entry name" value="BTB/POZ_dom"/>
</dbReference>
<dbReference type="Gene3D" id="1.25.40.420">
    <property type="match status" value="1"/>
</dbReference>
<dbReference type="EMBL" id="JAMQYH010000005">
    <property type="protein sequence ID" value="KAJ1684900.1"/>
    <property type="molecule type" value="Genomic_DNA"/>
</dbReference>
<keyword evidence="6" id="KW-1185">Reference proteome</keyword>
<reference evidence="5" key="1">
    <citation type="journal article" date="2022" name="Cell">
        <title>Repeat-based holocentromeres influence genome architecture and karyotype evolution.</title>
        <authorList>
            <person name="Hofstatter P.G."/>
            <person name="Thangavel G."/>
            <person name="Lux T."/>
            <person name="Neumann P."/>
            <person name="Vondrak T."/>
            <person name="Novak P."/>
            <person name="Zhang M."/>
            <person name="Costa L."/>
            <person name="Castellani M."/>
            <person name="Scott A."/>
            <person name="Toegelov H."/>
            <person name="Fuchs J."/>
            <person name="Mata-Sucre Y."/>
            <person name="Dias Y."/>
            <person name="Vanzela A.L.L."/>
            <person name="Huettel B."/>
            <person name="Almeida C.C.S."/>
            <person name="Simkova H."/>
            <person name="Souza G."/>
            <person name="Pedrosa-Harand A."/>
            <person name="Macas J."/>
            <person name="Mayer K.F.X."/>
            <person name="Houben A."/>
            <person name="Marques A."/>
        </authorList>
    </citation>
    <scope>NUCLEOTIDE SEQUENCE</scope>
    <source>
        <strain evidence="5">RhyBre1mFocal</strain>
    </source>
</reference>
<dbReference type="PANTHER" id="PTHR26379:SF187">
    <property type="entry name" value="OS07G0655300 PROTEIN"/>
    <property type="match status" value="1"/>
</dbReference>